<dbReference type="AlphaFoldDB" id="A0A9X0WKP9"/>
<sequence>MKARQVAVSALTILVMTGGQALAAPASIRSCSVAAYEFFWAGQFAGFMVNGRFSYNENAVPTSGIVREEDLLAFDVSFYDPQGNLLRTYPDNHKFPVDGHGVPYLNVAFDTITQQLLQTGTWNVDDDVLRFRNGFMMGEGNPDLRGQPGSQTGLAFWTRPRDNAVPHLHVDDWNDDFGFPIGFSSHEDASFPTRTTQERIDTGRVGEAYYLQQNGTVLVNNLASDVGEFGQWVRVTRAKASPLDLRDHRRCLIQQFGRPR</sequence>
<feature type="chain" id="PRO_5040972268" evidence="1">
    <location>
        <begin position="24"/>
        <end position="260"/>
    </location>
</feature>
<comment type="caution">
    <text evidence="2">The sequence shown here is derived from an EMBL/GenBank/DDBJ whole genome shotgun (WGS) entry which is preliminary data.</text>
</comment>
<feature type="signal peptide" evidence="1">
    <location>
        <begin position="1"/>
        <end position="23"/>
    </location>
</feature>
<gene>
    <name evidence="2" type="ORF">CKO25_16230</name>
</gene>
<keyword evidence="3" id="KW-1185">Reference proteome</keyword>
<evidence type="ECO:0000313" key="2">
    <source>
        <dbReference type="EMBL" id="MBK1646164.1"/>
    </source>
</evidence>
<protein>
    <submittedName>
        <fullName evidence="2">Uncharacterized protein</fullName>
    </submittedName>
</protein>
<reference evidence="2 3" key="1">
    <citation type="journal article" date="2020" name="Microorganisms">
        <title>Osmotic Adaptation and Compatible Solute Biosynthesis of Phototrophic Bacteria as Revealed from Genome Analyses.</title>
        <authorList>
            <person name="Imhoff J.F."/>
            <person name="Rahn T."/>
            <person name="Kunzel S."/>
            <person name="Keller A."/>
            <person name="Neulinger S.C."/>
        </authorList>
    </citation>
    <scope>NUCLEOTIDE SEQUENCE [LARGE SCALE GENOMIC DNA]</scope>
    <source>
        <strain evidence="2 3">DSM 21303</strain>
    </source>
</reference>
<accession>A0A9X0WKP9</accession>
<dbReference type="Proteomes" id="UP001138802">
    <property type="component" value="Unassembled WGS sequence"/>
</dbReference>
<dbReference type="EMBL" id="NRSD01000020">
    <property type="protein sequence ID" value="MBK1646164.1"/>
    <property type="molecule type" value="Genomic_DNA"/>
</dbReference>
<evidence type="ECO:0000256" key="1">
    <source>
        <dbReference type="SAM" id="SignalP"/>
    </source>
</evidence>
<name>A0A9X0WKP9_9GAMM</name>
<keyword evidence="1" id="KW-0732">Signal</keyword>
<evidence type="ECO:0000313" key="3">
    <source>
        <dbReference type="Proteomes" id="UP001138802"/>
    </source>
</evidence>
<organism evidence="2 3">
    <name type="scientific">Thiocapsa imhoffii</name>
    <dbReference type="NCBI Taxonomy" id="382777"/>
    <lineage>
        <taxon>Bacteria</taxon>
        <taxon>Pseudomonadati</taxon>
        <taxon>Pseudomonadota</taxon>
        <taxon>Gammaproteobacteria</taxon>
        <taxon>Chromatiales</taxon>
        <taxon>Chromatiaceae</taxon>
        <taxon>Thiocapsa</taxon>
    </lineage>
</organism>
<proteinExistence type="predicted"/>